<reference evidence="11" key="1">
    <citation type="submission" date="2022-11" db="UniProtKB">
        <authorList>
            <consortium name="WormBaseParasite"/>
        </authorList>
    </citation>
    <scope>IDENTIFICATION</scope>
</reference>
<dbReference type="SMART" id="SM00235">
    <property type="entry name" value="ZnMc"/>
    <property type="match status" value="1"/>
</dbReference>
<proteinExistence type="predicted"/>
<keyword evidence="10" id="KW-1185">Reference proteome</keyword>
<dbReference type="PANTHER" id="PTHR10127:SF780">
    <property type="entry name" value="METALLOENDOPEPTIDASE"/>
    <property type="match status" value="1"/>
</dbReference>
<evidence type="ECO:0000256" key="5">
    <source>
        <dbReference type="ARBA" id="ARBA00023049"/>
    </source>
</evidence>
<feature type="active site" evidence="7">
    <location>
        <position position="131"/>
    </location>
</feature>
<feature type="domain" description="Peptidase M12A" evidence="9">
    <location>
        <begin position="28"/>
        <end position="183"/>
    </location>
</feature>
<dbReference type="GO" id="GO:0006508">
    <property type="term" value="P:proteolysis"/>
    <property type="evidence" value="ECO:0007669"/>
    <property type="project" value="UniProtKB-KW"/>
</dbReference>
<feature type="binding site" evidence="7">
    <location>
        <position position="134"/>
    </location>
    <ligand>
        <name>Zn(2+)</name>
        <dbReference type="ChEBI" id="CHEBI:29105"/>
        <note>catalytic</note>
    </ligand>
</feature>
<accession>A0A915L0G1</accession>
<dbReference type="Pfam" id="PF01400">
    <property type="entry name" value="Astacin"/>
    <property type="match status" value="1"/>
</dbReference>
<evidence type="ECO:0000259" key="9">
    <source>
        <dbReference type="PROSITE" id="PS51864"/>
    </source>
</evidence>
<comment type="cofactor">
    <cofactor evidence="7 8">
        <name>Zn(2+)</name>
        <dbReference type="ChEBI" id="CHEBI:29105"/>
    </cofactor>
    <text evidence="7 8">Binds 1 zinc ion per subunit.</text>
</comment>
<dbReference type="SUPFAM" id="SSF55486">
    <property type="entry name" value="Metalloproteases ('zincins'), catalytic domain"/>
    <property type="match status" value="1"/>
</dbReference>
<dbReference type="PROSITE" id="PS51864">
    <property type="entry name" value="ASTACIN"/>
    <property type="match status" value="1"/>
</dbReference>
<evidence type="ECO:0000256" key="3">
    <source>
        <dbReference type="ARBA" id="ARBA00022801"/>
    </source>
</evidence>
<keyword evidence="1 7" id="KW-0645">Protease</keyword>
<keyword evidence="2 7" id="KW-0479">Metal-binding</keyword>
<dbReference type="GO" id="GO:0008270">
    <property type="term" value="F:zinc ion binding"/>
    <property type="evidence" value="ECO:0007669"/>
    <property type="project" value="UniProtKB-UniRule"/>
</dbReference>
<dbReference type="GO" id="GO:0004222">
    <property type="term" value="F:metalloendopeptidase activity"/>
    <property type="evidence" value="ECO:0007669"/>
    <property type="project" value="UniProtKB-UniRule"/>
</dbReference>
<evidence type="ECO:0000256" key="2">
    <source>
        <dbReference type="ARBA" id="ARBA00022723"/>
    </source>
</evidence>
<keyword evidence="6" id="KW-1015">Disulfide bond</keyword>
<dbReference type="WBParaSite" id="nRc.2.0.1.t43248-RA">
    <property type="protein sequence ID" value="nRc.2.0.1.t43248-RA"/>
    <property type="gene ID" value="nRc.2.0.1.g43248"/>
</dbReference>
<feature type="binding site" evidence="7">
    <location>
        <position position="140"/>
    </location>
    <ligand>
        <name>Zn(2+)</name>
        <dbReference type="ChEBI" id="CHEBI:29105"/>
        <note>catalytic</note>
    </ligand>
</feature>
<dbReference type="PRINTS" id="PR00480">
    <property type="entry name" value="ASTACIN"/>
</dbReference>
<dbReference type="AlphaFoldDB" id="A0A915L0G1"/>
<evidence type="ECO:0000256" key="4">
    <source>
        <dbReference type="ARBA" id="ARBA00022833"/>
    </source>
</evidence>
<dbReference type="PANTHER" id="PTHR10127">
    <property type="entry name" value="DISCOIDIN, CUB, EGF, LAMININ , AND ZINC METALLOPROTEASE DOMAIN CONTAINING"/>
    <property type="match status" value="1"/>
</dbReference>
<protein>
    <recommendedName>
        <fullName evidence="8">Metalloendopeptidase</fullName>
        <ecNumber evidence="8">3.4.24.-</ecNumber>
    </recommendedName>
</protein>
<name>A0A915L0G1_ROMCU</name>
<keyword evidence="5 7" id="KW-0482">Metalloprotease</keyword>
<organism evidence="10 11">
    <name type="scientific">Romanomermis culicivorax</name>
    <name type="common">Nematode worm</name>
    <dbReference type="NCBI Taxonomy" id="13658"/>
    <lineage>
        <taxon>Eukaryota</taxon>
        <taxon>Metazoa</taxon>
        <taxon>Ecdysozoa</taxon>
        <taxon>Nematoda</taxon>
        <taxon>Enoplea</taxon>
        <taxon>Dorylaimia</taxon>
        <taxon>Mermithida</taxon>
        <taxon>Mermithoidea</taxon>
        <taxon>Mermithidae</taxon>
        <taxon>Romanomermis</taxon>
    </lineage>
</organism>
<dbReference type="InterPro" id="IPR006026">
    <property type="entry name" value="Peptidase_Metallo"/>
</dbReference>
<dbReference type="EC" id="3.4.24.-" evidence="8"/>
<evidence type="ECO:0000313" key="11">
    <source>
        <dbReference type="WBParaSite" id="nRc.2.0.1.t43248-RA"/>
    </source>
</evidence>
<feature type="binding site" evidence="7">
    <location>
        <position position="130"/>
    </location>
    <ligand>
        <name>Zn(2+)</name>
        <dbReference type="ChEBI" id="CHEBI:29105"/>
        <note>catalytic</note>
    </ligand>
</feature>
<comment type="caution">
    <text evidence="7">Lacks conserved residue(s) required for the propagation of feature annotation.</text>
</comment>
<evidence type="ECO:0000256" key="1">
    <source>
        <dbReference type="ARBA" id="ARBA00022670"/>
    </source>
</evidence>
<evidence type="ECO:0000256" key="7">
    <source>
        <dbReference type="PROSITE-ProRule" id="PRU01211"/>
    </source>
</evidence>
<evidence type="ECO:0000256" key="8">
    <source>
        <dbReference type="RuleBase" id="RU361183"/>
    </source>
</evidence>
<keyword evidence="4 7" id="KW-0862">Zinc</keyword>
<evidence type="ECO:0000256" key="6">
    <source>
        <dbReference type="ARBA" id="ARBA00023157"/>
    </source>
</evidence>
<sequence length="183" mass="21301">MQTDEEEKNEGVAKEEQINIKSRRKRSESFATTMWLWEDPENIPFMFDSSFEEEYKLIVKKAKTLWEGSTCLKFVEVTAPPENNKSYILLTRDGGSCTTDNLGPKRYSPYKTVVDTSLCSNEAGLGPLVHEFGHVIGLTHSQNRLDRDDYLRIYVDNIMPDWIQQYNKDDPAYFSNWGVPFYY</sequence>
<keyword evidence="3 7" id="KW-0378">Hydrolase</keyword>
<evidence type="ECO:0000313" key="10">
    <source>
        <dbReference type="Proteomes" id="UP000887565"/>
    </source>
</evidence>
<dbReference type="Gene3D" id="3.40.390.10">
    <property type="entry name" value="Collagenase (Catalytic Domain)"/>
    <property type="match status" value="1"/>
</dbReference>
<dbReference type="OMA" id="NIMPDWI"/>
<dbReference type="Proteomes" id="UP000887565">
    <property type="component" value="Unplaced"/>
</dbReference>
<dbReference type="InterPro" id="IPR001506">
    <property type="entry name" value="Peptidase_M12A"/>
</dbReference>
<dbReference type="InterPro" id="IPR024079">
    <property type="entry name" value="MetalloPept_cat_dom_sf"/>
</dbReference>